<evidence type="ECO:0000256" key="4">
    <source>
        <dbReference type="ARBA" id="ARBA00022821"/>
    </source>
</evidence>
<sequence length="1234" mass="140647">MAKPEVVNFLKRKKLDQKLLRRLKSALLAVKPVLNDAEKKQIRDPDVKEWLDELNDAVYHADDLLDEIETRARTAAKEVPKSFFSSYFSSQDRELATRTEYVIDRIESIVKYKDVLKLEEDVGKKLSDKIPSTSLVEASDVVGRDNDKKVIVKLLLSDDESGNKISFIPIVGMGGIGKTTLAQLVYDDDMVKQRFDLKAWVCVSEELDVPKVTKTVLEAVTSRSCDTKDLNVIQLDLKERLTGKKFLIVLDDVWNENYDNWEILRRPFNYGAEGSKIIVTTRSRKVASIMQTTLPHHLEHLSEDDCWFLFSKHAFCFSNPNEYPVLEKIGREIAKKCGGLPLAPKTLGGLLRSKSDVEEWNSILNSYIWDLSEGESKIIPALRISYHYLPPNLKRCFVYCSIFPKGYIFFEEELTLLWMAENFLQPPKREKRWEEVGVKYFHDLASRSFFQNIHGRFVMHDLIHDLAKFVAGEFFFMSEGDDAHKVTKKTRYLFYKTRYPVLKDFEGFSEAKHLRTFLSDGPSYIQDKVPNVLLSKLKCLRVLSLPFGNFVTLPNSIGELIHTRYLDLSFTIIKVLPESVCDLYNLQTLKLEYCESLTILPSAMPNLINLRHLNIRGSGIKELPKGMSEIESLRFLSDFFVGKEEGAAGIDELGKFPDLRRSLCIQNLEYIVNVKDASEARLKDKKYIENLELRWGSYADINDSQRERDILDHLEPHPGLSSLHIISYRGTTFPDWLGHASYDKMFSLYLYDCNNCCLLPSLGQLPFLKFLHISSFDRLVTIGNEFYKIDDNSCLTTLFPSLEALHFLHMPVWEEWSSFEGVGGDVFPRLRSLSVSDCPRLIRDLPHHLPALEELHIHGCPNLVSSLPRAPAINTLYITDCVSLKLSKHPEQEELPRSVRSLSISGSLLVMSVFEAMAMYNNHFATCLVNLSISFCSFAISFPGGCLPTSLKTLQISHCEKFEFPSTMHHHQSCHVSLESLKISESCDSLTTLEIDAFPNLKTLRIEGCENFASFSVSNGPLQQLGEIYIIKCPNFISFPKDGLPAPRLTHLSVSFCNNLKSLPNEMHSLLPKLKSLSLDDCPEIESFPKGGLPSNLSSLEIISCDKLVDRRMDWNLNTSLSRLEIYGKYDNVGSFPEEGLLPTSLTYLSLIQFSRLQKLDDKGMQNLISLEQLSIANCPWLKSLTEERLPASLIKLTIKKCHLLEEGIHMKKVEIWPKIAHIRVIDVADKIIT</sequence>
<feature type="domain" description="Disease resistance protein winged helix" evidence="8">
    <location>
        <begin position="402"/>
        <end position="467"/>
    </location>
</feature>
<evidence type="ECO:0000259" key="7">
    <source>
        <dbReference type="Pfam" id="PF18052"/>
    </source>
</evidence>
<dbReference type="EMBL" id="JARAOO010000013">
    <property type="protein sequence ID" value="KAJ7947337.1"/>
    <property type="molecule type" value="Genomic_DNA"/>
</dbReference>
<keyword evidence="5" id="KW-0067">ATP-binding</keyword>
<comment type="caution">
    <text evidence="10">The sequence shown here is derived from an EMBL/GenBank/DDBJ whole genome shotgun (WGS) entry which is preliminary data.</text>
</comment>
<dbReference type="FunFam" id="3.40.50.300:FF:001091">
    <property type="entry name" value="Probable disease resistance protein At1g61300"/>
    <property type="match status" value="1"/>
</dbReference>
<dbReference type="GO" id="GO:0005524">
    <property type="term" value="F:ATP binding"/>
    <property type="evidence" value="ECO:0007669"/>
    <property type="project" value="UniProtKB-KW"/>
</dbReference>
<evidence type="ECO:0000313" key="11">
    <source>
        <dbReference type="Proteomes" id="UP001163823"/>
    </source>
</evidence>
<evidence type="ECO:0000256" key="2">
    <source>
        <dbReference type="ARBA" id="ARBA00022737"/>
    </source>
</evidence>
<name>A0AAD7P9S1_QUISA</name>
<dbReference type="Pfam" id="PF18052">
    <property type="entry name" value="Rx_N"/>
    <property type="match status" value="1"/>
</dbReference>
<reference evidence="10" key="1">
    <citation type="journal article" date="2023" name="Science">
        <title>Elucidation of the pathway for biosynthesis of saponin adjuvants from the soapbark tree.</title>
        <authorList>
            <person name="Reed J."/>
            <person name="Orme A."/>
            <person name="El-Demerdash A."/>
            <person name="Owen C."/>
            <person name="Martin L.B.B."/>
            <person name="Misra R.C."/>
            <person name="Kikuchi S."/>
            <person name="Rejzek M."/>
            <person name="Martin A.C."/>
            <person name="Harkess A."/>
            <person name="Leebens-Mack J."/>
            <person name="Louveau T."/>
            <person name="Stephenson M.J."/>
            <person name="Osbourn A."/>
        </authorList>
    </citation>
    <scope>NUCLEOTIDE SEQUENCE</scope>
    <source>
        <strain evidence="10">S10</strain>
    </source>
</reference>
<gene>
    <name evidence="10" type="ORF">O6P43_032153</name>
</gene>
<dbReference type="SUPFAM" id="SSF52540">
    <property type="entry name" value="P-loop containing nucleoside triphosphate hydrolases"/>
    <property type="match status" value="1"/>
</dbReference>
<keyword evidence="3" id="KW-0547">Nucleotide-binding</keyword>
<evidence type="ECO:0000256" key="3">
    <source>
        <dbReference type="ARBA" id="ARBA00022741"/>
    </source>
</evidence>
<keyword evidence="1" id="KW-0433">Leucine-rich repeat</keyword>
<dbReference type="AlphaFoldDB" id="A0AAD7P9S1"/>
<dbReference type="Gene3D" id="1.20.5.4130">
    <property type="match status" value="1"/>
</dbReference>
<dbReference type="KEGG" id="qsa:O6P43_032153"/>
<dbReference type="InterPro" id="IPR042197">
    <property type="entry name" value="Apaf_helical"/>
</dbReference>
<dbReference type="InterPro" id="IPR002182">
    <property type="entry name" value="NB-ARC"/>
</dbReference>
<dbReference type="PANTHER" id="PTHR36766">
    <property type="entry name" value="PLANT BROAD-SPECTRUM MILDEW RESISTANCE PROTEIN RPW8"/>
    <property type="match status" value="1"/>
</dbReference>
<evidence type="ECO:0000259" key="9">
    <source>
        <dbReference type="Pfam" id="PF25019"/>
    </source>
</evidence>
<accession>A0AAD7P9S1</accession>
<keyword evidence="4" id="KW-0611">Plant defense</keyword>
<dbReference type="PRINTS" id="PR00364">
    <property type="entry name" value="DISEASERSIST"/>
</dbReference>
<evidence type="ECO:0000259" key="8">
    <source>
        <dbReference type="Pfam" id="PF23559"/>
    </source>
</evidence>
<dbReference type="InterPro" id="IPR027417">
    <property type="entry name" value="P-loop_NTPase"/>
</dbReference>
<evidence type="ECO:0000259" key="6">
    <source>
        <dbReference type="Pfam" id="PF00931"/>
    </source>
</evidence>
<feature type="domain" description="R13L1/DRL21-like LRR repeat region" evidence="9">
    <location>
        <begin position="650"/>
        <end position="775"/>
    </location>
</feature>
<dbReference type="Gene3D" id="3.40.50.300">
    <property type="entry name" value="P-loop containing nucleotide triphosphate hydrolases"/>
    <property type="match status" value="1"/>
</dbReference>
<dbReference type="Proteomes" id="UP001163823">
    <property type="component" value="Chromosome 13"/>
</dbReference>
<evidence type="ECO:0000256" key="5">
    <source>
        <dbReference type="ARBA" id="ARBA00022840"/>
    </source>
</evidence>
<evidence type="ECO:0000256" key="1">
    <source>
        <dbReference type="ARBA" id="ARBA00022614"/>
    </source>
</evidence>
<protein>
    <submittedName>
        <fullName evidence="10">Disease resistance protein</fullName>
    </submittedName>
</protein>
<dbReference type="GO" id="GO:0043531">
    <property type="term" value="F:ADP binding"/>
    <property type="evidence" value="ECO:0007669"/>
    <property type="project" value="InterPro"/>
</dbReference>
<dbReference type="Pfam" id="PF00931">
    <property type="entry name" value="NB-ARC"/>
    <property type="match status" value="1"/>
</dbReference>
<organism evidence="10 11">
    <name type="scientific">Quillaja saponaria</name>
    <name type="common">Soap bark tree</name>
    <dbReference type="NCBI Taxonomy" id="32244"/>
    <lineage>
        <taxon>Eukaryota</taxon>
        <taxon>Viridiplantae</taxon>
        <taxon>Streptophyta</taxon>
        <taxon>Embryophyta</taxon>
        <taxon>Tracheophyta</taxon>
        <taxon>Spermatophyta</taxon>
        <taxon>Magnoliopsida</taxon>
        <taxon>eudicotyledons</taxon>
        <taxon>Gunneridae</taxon>
        <taxon>Pentapetalae</taxon>
        <taxon>rosids</taxon>
        <taxon>fabids</taxon>
        <taxon>Fabales</taxon>
        <taxon>Quillajaceae</taxon>
        <taxon>Quillaja</taxon>
    </lineage>
</organism>
<dbReference type="InterPro" id="IPR032675">
    <property type="entry name" value="LRR_dom_sf"/>
</dbReference>
<dbReference type="InterPro" id="IPR041118">
    <property type="entry name" value="Rx_N"/>
</dbReference>
<dbReference type="InterPro" id="IPR056789">
    <property type="entry name" value="LRR_R13L1-DRL21"/>
</dbReference>
<evidence type="ECO:0000313" key="10">
    <source>
        <dbReference type="EMBL" id="KAJ7947337.1"/>
    </source>
</evidence>
<dbReference type="InterPro" id="IPR058922">
    <property type="entry name" value="WHD_DRP"/>
</dbReference>
<dbReference type="Pfam" id="PF23559">
    <property type="entry name" value="WHD_DRP"/>
    <property type="match status" value="1"/>
</dbReference>
<dbReference type="InterPro" id="IPR036388">
    <property type="entry name" value="WH-like_DNA-bd_sf"/>
</dbReference>
<dbReference type="Gene3D" id="1.10.10.10">
    <property type="entry name" value="Winged helix-like DNA-binding domain superfamily/Winged helix DNA-binding domain"/>
    <property type="match status" value="1"/>
</dbReference>
<dbReference type="PANTHER" id="PTHR36766:SF51">
    <property type="entry name" value="DISEASE RESISTANCE RPP13-LIKE PROTEIN 1"/>
    <property type="match status" value="1"/>
</dbReference>
<dbReference type="SUPFAM" id="SSF52058">
    <property type="entry name" value="L domain-like"/>
    <property type="match status" value="2"/>
</dbReference>
<dbReference type="Gene3D" id="3.80.10.10">
    <property type="entry name" value="Ribonuclease Inhibitor"/>
    <property type="match status" value="4"/>
</dbReference>
<proteinExistence type="predicted"/>
<dbReference type="GO" id="GO:0051707">
    <property type="term" value="P:response to other organism"/>
    <property type="evidence" value="ECO:0007669"/>
    <property type="project" value="UniProtKB-ARBA"/>
</dbReference>
<keyword evidence="11" id="KW-1185">Reference proteome</keyword>
<dbReference type="Pfam" id="PF25019">
    <property type="entry name" value="LRR_R13L1-DRL21"/>
    <property type="match status" value="1"/>
</dbReference>
<dbReference type="GO" id="GO:0006952">
    <property type="term" value="P:defense response"/>
    <property type="evidence" value="ECO:0007669"/>
    <property type="project" value="UniProtKB-KW"/>
</dbReference>
<keyword evidence="2" id="KW-0677">Repeat</keyword>
<feature type="domain" description="Disease resistance N-terminal" evidence="7">
    <location>
        <begin position="12"/>
        <end position="82"/>
    </location>
</feature>
<feature type="domain" description="NB-ARC" evidence="6">
    <location>
        <begin position="149"/>
        <end position="315"/>
    </location>
</feature>
<dbReference type="Gene3D" id="1.10.8.430">
    <property type="entry name" value="Helical domain of apoptotic protease-activating factors"/>
    <property type="match status" value="1"/>
</dbReference>